<dbReference type="EMBL" id="NPKH01000025">
    <property type="protein sequence ID" value="PAP93532.1"/>
    <property type="molecule type" value="Genomic_DNA"/>
</dbReference>
<evidence type="ECO:0000313" key="9">
    <source>
        <dbReference type="EMBL" id="PAP93532.1"/>
    </source>
</evidence>
<evidence type="ECO:0000256" key="3">
    <source>
        <dbReference type="ARBA" id="ARBA00022448"/>
    </source>
</evidence>
<dbReference type="InterPro" id="IPR038770">
    <property type="entry name" value="Na+/solute_symporter_sf"/>
</dbReference>
<comment type="similarity">
    <text evidence="2">Belongs to the monovalent cation:proton antiporter 2 (CPA2) transporter (TC 2.A.37) family.</text>
</comment>
<gene>
    <name evidence="9" type="ORF">CIT31_21345</name>
</gene>
<dbReference type="AlphaFoldDB" id="A0A271KCM0"/>
<evidence type="ECO:0000256" key="7">
    <source>
        <dbReference type="SAM" id="Phobius"/>
    </source>
</evidence>
<dbReference type="Gene3D" id="3.40.50.720">
    <property type="entry name" value="NAD(P)-binding Rossmann-like Domain"/>
    <property type="match status" value="1"/>
</dbReference>
<feature type="domain" description="RCK N-terminal" evidence="8">
    <location>
        <begin position="449"/>
        <end position="566"/>
    </location>
</feature>
<feature type="transmembrane region" description="Helical" evidence="7">
    <location>
        <begin position="316"/>
        <end position="338"/>
    </location>
</feature>
<evidence type="ECO:0000313" key="10">
    <source>
        <dbReference type="Proteomes" id="UP000215931"/>
    </source>
</evidence>
<dbReference type="RefSeq" id="WP_095520263.1">
    <property type="nucleotide sequence ID" value="NZ_NPKH01000025.1"/>
</dbReference>
<dbReference type="Gene3D" id="1.20.1530.20">
    <property type="match status" value="1"/>
</dbReference>
<dbReference type="GO" id="GO:0016020">
    <property type="term" value="C:membrane"/>
    <property type="evidence" value="ECO:0007669"/>
    <property type="project" value="UniProtKB-SubCell"/>
</dbReference>
<feature type="transmembrane region" description="Helical" evidence="7">
    <location>
        <begin position="116"/>
        <end position="137"/>
    </location>
</feature>
<dbReference type="PANTHER" id="PTHR42751">
    <property type="entry name" value="SODIUM/HYDROGEN EXCHANGER FAMILY/TRKA DOMAIN PROTEIN"/>
    <property type="match status" value="1"/>
</dbReference>
<feature type="transmembrane region" description="Helical" evidence="7">
    <location>
        <begin position="6"/>
        <end position="26"/>
    </location>
</feature>
<comment type="caution">
    <text evidence="9">The sequence shown here is derived from an EMBL/GenBank/DDBJ whole genome shotgun (WGS) entry which is preliminary data.</text>
</comment>
<accession>A0A271KCM0</accession>
<dbReference type="GO" id="GO:0006813">
    <property type="term" value="P:potassium ion transport"/>
    <property type="evidence" value="ECO:0007669"/>
    <property type="project" value="InterPro"/>
</dbReference>
<name>A0A271KCM0_9HYPH</name>
<evidence type="ECO:0000256" key="4">
    <source>
        <dbReference type="ARBA" id="ARBA00022692"/>
    </source>
</evidence>
<dbReference type="Pfam" id="PF00999">
    <property type="entry name" value="Na_H_Exchanger"/>
    <property type="match status" value="1"/>
</dbReference>
<dbReference type="PROSITE" id="PS51201">
    <property type="entry name" value="RCK_N"/>
    <property type="match status" value="1"/>
</dbReference>
<evidence type="ECO:0000256" key="1">
    <source>
        <dbReference type="ARBA" id="ARBA00004141"/>
    </source>
</evidence>
<dbReference type="Pfam" id="PF02254">
    <property type="entry name" value="TrkA_N"/>
    <property type="match status" value="1"/>
</dbReference>
<dbReference type="GO" id="GO:1902600">
    <property type="term" value="P:proton transmembrane transport"/>
    <property type="evidence" value="ECO:0007669"/>
    <property type="project" value="InterPro"/>
</dbReference>
<comment type="subcellular location">
    <subcellularLocation>
        <location evidence="1">Membrane</location>
        <topology evidence="1">Multi-pass membrane protein</topology>
    </subcellularLocation>
</comment>
<keyword evidence="3" id="KW-0813">Transport</keyword>
<dbReference type="InterPro" id="IPR036291">
    <property type="entry name" value="NAD(P)-bd_dom_sf"/>
</dbReference>
<dbReference type="OrthoDB" id="9781411at2"/>
<keyword evidence="5 7" id="KW-1133">Transmembrane helix</keyword>
<proteinExistence type="inferred from homology"/>
<dbReference type="Proteomes" id="UP000215931">
    <property type="component" value="Unassembled WGS sequence"/>
</dbReference>
<keyword evidence="4 7" id="KW-0812">Transmembrane</keyword>
<evidence type="ECO:0000256" key="5">
    <source>
        <dbReference type="ARBA" id="ARBA00022989"/>
    </source>
</evidence>
<sequence length="595" mass="62160">MPHDTPLIATIVAGLGLAFVFGAIANRFRIPPLVGYLIAGVLVGPNTPGFVADAGLANELAEIGVILLMFGVGLHFSLKDLLSVRAIAVPGAIVQIGFATALGAGLAWMLGWSMGAGLVFGLALSVASTVVLLRALQERRLIETERGRIAVGWLIVEDLAMVLALVLLPALAGVLGGQQQGETHSSLLSLPASYGIWSVVGSTLAKVTAFVVVMLVVGRRVIPWILHYVAHTGSRELFRLAVLAIALGVAFGAAKLFGVSLALGAFFAGMIMSESALSHRAAEESLPLRDAFSVLFFVSVGMLFDPFSLISNGWPILATLAIIVIGKSLAAFAIVVAFRYPIATALMISASLAQIGEFSFILAELGVGLKLLPEQGRDLILAGAILSIVLNPLMFLAVDWMKPWLERRAGKTASLDEAKPIGPATEPGQLASVAAPVKEDGPPPRTALTGHSILVGYGRVGSLVGASLKEAALPFLVIEDADKTLAKLRDDGIETVSGNAANSEVFAASNPEGAKRLILAIPNAFEAGQIVLRARAANPKINVIARAHSDAEVEHLKGLGADTVIMGEREIARGIVEEVMEGKTEAAEEPKAPIT</sequence>
<evidence type="ECO:0000256" key="2">
    <source>
        <dbReference type="ARBA" id="ARBA00005551"/>
    </source>
</evidence>
<keyword evidence="10" id="KW-1185">Reference proteome</keyword>
<organism evidence="9 10">
    <name type="scientific">Mesorhizobium wenxiniae</name>
    <dbReference type="NCBI Taxonomy" id="2014805"/>
    <lineage>
        <taxon>Bacteria</taxon>
        <taxon>Pseudomonadati</taxon>
        <taxon>Pseudomonadota</taxon>
        <taxon>Alphaproteobacteria</taxon>
        <taxon>Hyphomicrobiales</taxon>
        <taxon>Phyllobacteriaceae</taxon>
        <taxon>Mesorhizobium</taxon>
    </lineage>
</organism>
<dbReference type="InterPro" id="IPR006153">
    <property type="entry name" value="Cation/H_exchanger_TM"/>
</dbReference>
<keyword evidence="6 7" id="KW-0472">Membrane</keyword>
<protein>
    <submittedName>
        <fullName evidence="9">Kef family K(+) transporter</fullName>
    </submittedName>
</protein>
<feature type="transmembrane region" description="Helical" evidence="7">
    <location>
        <begin position="89"/>
        <end position="110"/>
    </location>
</feature>
<reference evidence="9 10" key="1">
    <citation type="submission" date="2017-08" db="EMBL/GenBank/DDBJ databases">
        <title>Mesorhizobium wenxinae sp. nov., a novel rhizobial species isolated from root nodules of chickpea (Cicer arietinum L.).</title>
        <authorList>
            <person name="Zhang J."/>
        </authorList>
    </citation>
    <scope>NUCLEOTIDE SEQUENCE [LARGE SCALE GENOMIC DNA]</scope>
    <source>
        <strain evidence="10">WYCCWR 10019</strain>
    </source>
</reference>
<dbReference type="SUPFAM" id="SSF51735">
    <property type="entry name" value="NAD(P)-binding Rossmann-fold domains"/>
    <property type="match status" value="1"/>
</dbReference>
<dbReference type="GO" id="GO:0015297">
    <property type="term" value="F:antiporter activity"/>
    <property type="evidence" value="ECO:0007669"/>
    <property type="project" value="InterPro"/>
</dbReference>
<feature type="transmembrane region" description="Helical" evidence="7">
    <location>
        <begin position="63"/>
        <end position="82"/>
    </location>
</feature>
<dbReference type="InterPro" id="IPR003148">
    <property type="entry name" value="RCK_N"/>
</dbReference>
<feature type="transmembrane region" description="Helical" evidence="7">
    <location>
        <begin position="149"/>
        <end position="174"/>
    </location>
</feature>
<feature type="transmembrane region" description="Helical" evidence="7">
    <location>
        <begin position="33"/>
        <end position="51"/>
    </location>
</feature>
<evidence type="ECO:0000259" key="8">
    <source>
        <dbReference type="PROSITE" id="PS51201"/>
    </source>
</evidence>
<evidence type="ECO:0000256" key="6">
    <source>
        <dbReference type="ARBA" id="ARBA00023136"/>
    </source>
</evidence>
<dbReference type="NCBIfam" id="NF007950">
    <property type="entry name" value="PRK10669.1"/>
    <property type="match status" value="1"/>
</dbReference>
<dbReference type="PANTHER" id="PTHR42751:SF1">
    <property type="entry name" value="CATION_PROTON ANTIPORTER YBAL-RELATED"/>
    <property type="match status" value="1"/>
</dbReference>
<feature type="transmembrane region" description="Helical" evidence="7">
    <location>
        <begin position="379"/>
        <end position="398"/>
    </location>
</feature>
<feature type="transmembrane region" description="Helical" evidence="7">
    <location>
        <begin position="194"/>
        <end position="217"/>
    </location>
</feature>
<feature type="transmembrane region" description="Helical" evidence="7">
    <location>
        <begin position="237"/>
        <end position="254"/>
    </location>
</feature>